<evidence type="ECO:0000259" key="7">
    <source>
        <dbReference type="PROSITE" id="PS51168"/>
    </source>
</evidence>
<dbReference type="Pfam" id="PF01817">
    <property type="entry name" value="CM_2"/>
    <property type="match status" value="1"/>
</dbReference>
<dbReference type="NCBIfam" id="TIGR01806">
    <property type="entry name" value="CM_mono2"/>
    <property type="match status" value="1"/>
</dbReference>
<keyword evidence="4 5" id="KW-0413">Isomerase</keyword>
<dbReference type="GO" id="GO:0046417">
    <property type="term" value="P:chorismate metabolic process"/>
    <property type="evidence" value="ECO:0007669"/>
    <property type="project" value="InterPro"/>
</dbReference>
<evidence type="ECO:0000313" key="9">
    <source>
        <dbReference type="Proteomes" id="UP001167864"/>
    </source>
</evidence>
<keyword evidence="3 6" id="KW-0732">Signal</keyword>
<comment type="catalytic activity">
    <reaction evidence="5">
        <text>chorismate = prephenate</text>
        <dbReference type="Rhea" id="RHEA:13897"/>
        <dbReference type="ChEBI" id="CHEBI:29748"/>
        <dbReference type="ChEBI" id="CHEBI:29934"/>
        <dbReference type="EC" id="5.4.99.5"/>
    </reaction>
</comment>
<feature type="domain" description="Chorismate mutase" evidence="7">
    <location>
        <begin position="1"/>
        <end position="99"/>
    </location>
</feature>
<evidence type="ECO:0000256" key="5">
    <source>
        <dbReference type="PIRNR" id="PIRNR026640"/>
    </source>
</evidence>
<proteinExistence type="predicted"/>
<dbReference type="AlphaFoldDB" id="A0AAW7JYC1"/>
<evidence type="ECO:0000256" key="2">
    <source>
        <dbReference type="ARBA" id="ARBA00012404"/>
    </source>
</evidence>
<dbReference type="InterPro" id="IPR036979">
    <property type="entry name" value="CM_dom_sf"/>
</dbReference>
<dbReference type="SMART" id="SM00830">
    <property type="entry name" value="CM_2"/>
    <property type="match status" value="1"/>
</dbReference>
<dbReference type="PANTHER" id="PTHR38041">
    <property type="entry name" value="CHORISMATE MUTASE"/>
    <property type="match status" value="1"/>
</dbReference>
<reference evidence="8" key="1">
    <citation type="submission" date="2023-06" db="EMBL/GenBank/DDBJ databases">
        <authorList>
            <person name="Polev D.E."/>
            <person name="Saitova A.T."/>
            <person name="Bogumilchik E.A."/>
            <person name="Kokorina G.I."/>
            <person name="Voskresenskaia E.A."/>
        </authorList>
    </citation>
    <scope>NUCLEOTIDE SEQUENCE</scope>
    <source>
        <strain evidence="8">2145 StPb PI</strain>
    </source>
</reference>
<dbReference type="PROSITE" id="PS51168">
    <property type="entry name" value="CHORISMATE_MUT_2"/>
    <property type="match status" value="1"/>
</dbReference>
<feature type="chain" id="PRO_5043712111" description="Chorismate mutase" evidence="6">
    <location>
        <begin position="23"/>
        <end position="180"/>
    </location>
</feature>
<dbReference type="EMBL" id="JAUEHU010000007">
    <property type="protein sequence ID" value="MDN0087486.1"/>
    <property type="molecule type" value="Genomic_DNA"/>
</dbReference>
<evidence type="ECO:0000256" key="6">
    <source>
        <dbReference type="SAM" id="SignalP"/>
    </source>
</evidence>
<dbReference type="InterPro" id="IPR051331">
    <property type="entry name" value="Chorismate_mutase-related"/>
</dbReference>
<dbReference type="SUPFAM" id="SSF48600">
    <property type="entry name" value="Chorismate mutase II"/>
    <property type="match status" value="1"/>
</dbReference>
<organism evidence="8 9">
    <name type="scientific">Yersinia nurmii</name>
    <dbReference type="NCBI Taxonomy" id="685706"/>
    <lineage>
        <taxon>Bacteria</taxon>
        <taxon>Pseudomonadati</taxon>
        <taxon>Pseudomonadota</taxon>
        <taxon>Gammaproteobacteria</taxon>
        <taxon>Enterobacterales</taxon>
        <taxon>Yersiniaceae</taxon>
        <taxon>Yersinia</taxon>
    </lineage>
</organism>
<comment type="function">
    <text evidence="5">Catalyzes the Claisen rearrangement of chorismate to prephenate.</text>
</comment>
<dbReference type="InterPro" id="IPR002701">
    <property type="entry name" value="CM_II_prokaryot"/>
</dbReference>
<dbReference type="GO" id="GO:0004106">
    <property type="term" value="F:chorismate mutase activity"/>
    <property type="evidence" value="ECO:0007669"/>
    <property type="project" value="UniProtKB-EC"/>
</dbReference>
<dbReference type="Gene3D" id="1.20.59.10">
    <property type="entry name" value="Chorismate mutase"/>
    <property type="match status" value="1"/>
</dbReference>
<comment type="pathway">
    <text evidence="1 5">Metabolic intermediate biosynthesis; prephenate biosynthesis; prephenate from chorismate: step 1/1.</text>
</comment>
<protein>
    <recommendedName>
        <fullName evidence="2 5">Chorismate mutase</fullName>
        <ecNumber evidence="2 5">5.4.99.5</ecNumber>
    </recommendedName>
</protein>
<dbReference type="PIRSF" id="PIRSF026640">
    <property type="entry name" value="Peripl_chor_mut"/>
    <property type="match status" value="1"/>
</dbReference>
<evidence type="ECO:0000313" key="8">
    <source>
        <dbReference type="EMBL" id="MDN0087486.1"/>
    </source>
</evidence>
<dbReference type="NCBIfam" id="NF005965">
    <property type="entry name" value="PRK08055.1"/>
    <property type="match status" value="1"/>
</dbReference>
<dbReference type="GO" id="GO:0009697">
    <property type="term" value="P:salicylic acid biosynthetic process"/>
    <property type="evidence" value="ECO:0007669"/>
    <property type="project" value="TreeGrafter"/>
</dbReference>
<evidence type="ECO:0000256" key="4">
    <source>
        <dbReference type="ARBA" id="ARBA00023235"/>
    </source>
</evidence>
<dbReference type="InterPro" id="IPR036263">
    <property type="entry name" value="Chorismate_II_sf"/>
</dbReference>
<name>A0AAW7JYC1_9GAMM</name>
<dbReference type="InterPro" id="IPR008240">
    <property type="entry name" value="Chorismate_mutase_periplasmic"/>
</dbReference>
<evidence type="ECO:0000256" key="3">
    <source>
        <dbReference type="ARBA" id="ARBA00022729"/>
    </source>
</evidence>
<gene>
    <name evidence="8" type="ORF">QVN42_08790</name>
</gene>
<feature type="signal peptide" evidence="6">
    <location>
        <begin position="1"/>
        <end position="22"/>
    </location>
</feature>
<accession>A0AAW7JYC1</accession>
<dbReference type="EC" id="5.4.99.5" evidence="2 5"/>
<sequence length="180" mass="20489">MQGILRFCVFFGCCMTMFAASAAGPDGVFSLIDQRLSYMKDVAGYKAAHHLPIEDLAQEKRVLQQVMGEAEKKGIDPESIKPFFIASMDAAKVIQYRYRAEWLSKPAEGWEPRSLDKIRPEIANLSKQLIAEIYSLLASGQTIEQSELSRFRDIVHQMNLNDADKMRLFTTLRLIKLNQK</sequence>
<dbReference type="RefSeq" id="WP_049596892.1">
    <property type="nucleotide sequence ID" value="NZ_CPYD01000002.1"/>
</dbReference>
<dbReference type="Proteomes" id="UP001167864">
    <property type="component" value="Unassembled WGS sequence"/>
</dbReference>
<comment type="caution">
    <text evidence="8">The sequence shown here is derived from an EMBL/GenBank/DDBJ whole genome shotgun (WGS) entry which is preliminary data.</text>
</comment>
<dbReference type="PANTHER" id="PTHR38041:SF2">
    <property type="entry name" value="SECRETED CHORISMATE MUTASE"/>
    <property type="match status" value="1"/>
</dbReference>
<evidence type="ECO:0000256" key="1">
    <source>
        <dbReference type="ARBA" id="ARBA00004817"/>
    </source>
</evidence>